<dbReference type="STRING" id="6280.A0A0N4T1C7"/>
<evidence type="ECO:0000313" key="12">
    <source>
        <dbReference type="Proteomes" id="UP000278627"/>
    </source>
</evidence>
<comment type="subcellular location">
    <subcellularLocation>
        <location evidence="1">Membrane</location>
        <topology evidence="1">Multi-pass membrane protein</topology>
    </subcellularLocation>
</comment>
<sequence>MKSQKMTHEEHELNETREIERLYYKLNTPRSRSRLCFLFYLFIIPLFIIIGGVTFSSVSSKSENLQLSELVASQEAEIGNAQIENCHRKKLFELLPTETFAFGNAALYSFGVYTTIGYGNLFPHTVQGRILTVIYAVIGIPLNVAFISDLGELIARTVQRALHCFQRRILNKTTEDPCIEYKKFALIVLIAFLLTPIIAIIVMEAERSRNWNYIDSLYYTFTTSTLIGLGDFTPQSSYIQFFVLIPLFFIVETLFALALGFITVKYCFFIKSTLHGEDLRNTQEFIKLNAENDATNGTLTADANIDDAIAKLSAREMRMDEKIDREIQMLEAIPSQIDVGILNAQMKSDSEDKQRFRYTMKNWLNHKENENMK</sequence>
<evidence type="ECO:0000256" key="6">
    <source>
        <dbReference type="ARBA" id="ARBA00023136"/>
    </source>
</evidence>
<evidence type="ECO:0000256" key="5">
    <source>
        <dbReference type="ARBA" id="ARBA00023065"/>
    </source>
</evidence>
<dbReference type="InterPro" id="IPR013099">
    <property type="entry name" value="K_chnl_dom"/>
</dbReference>
<evidence type="ECO:0000256" key="3">
    <source>
        <dbReference type="ARBA" id="ARBA00022692"/>
    </source>
</evidence>
<feature type="domain" description="Potassium channel" evidence="10">
    <location>
        <begin position="192"/>
        <end position="260"/>
    </location>
</feature>
<feature type="transmembrane region" description="Helical" evidence="9">
    <location>
        <begin position="35"/>
        <end position="58"/>
    </location>
</feature>
<comment type="similarity">
    <text evidence="8">Belongs to the two pore domain potassium channel (TC 1.A.1.8) family.</text>
</comment>
<dbReference type="WBParaSite" id="BPAG_0000196001-mRNA-1">
    <property type="protein sequence ID" value="BPAG_0000196001-mRNA-1"/>
    <property type="gene ID" value="BPAG_0000196001"/>
</dbReference>
<dbReference type="SUPFAM" id="SSF81324">
    <property type="entry name" value="Voltage-gated potassium channels"/>
    <property type="match status" value="2"/>
</dbReference>
<keyword evidence="5 8" id="KW-0406">Ion transport</keyword>
<dbReference type="AlphaFoldDB" id="A0A0N4T1C7"/>
<feature type="transmembrane region" description="Helical" evidence="9">
    <location>
        <begin position="217"/>
        <end position="233"/>
    </location>
</feature>
<protein>
    <submittedName>
        <fullName evidence="13">Two pore domain potassium channel</fullName>
    </submittedName>
</protein>
<proteinExistence type="inferred from homology"/>
<dbReference type="Proteomes" id="UP000278627">
    <property type="component" value="Unassembled WGS sequence"/>
</dbReference>
<keyword evidence="6 9" id="KW-0472">Membrane</keyword>
<keyword evidence="3 8" id="KW-0812">Transmembrane</keyword>
<accession>A0A0N4T1C7</accession>
<dbReference type="PANTHER" id="PTHR11003:SF345">
    <property type="entry name" value="TWIK FAMILY OF POTASSIUM CHANNELS PROTEIN 18"/>
    <property type="match status" value="1"/>
</dbReference>
<dbReference type="InterPro" id="IPR003280">
    <property type="entry name" value="2pore_dom_K_chnl"/>
</dbReference>
<dbReference type="GO" id="GO:0022841">
    <property type="term" value="F:potassium ion leak channel activity"/>
    <property type="evidence" value="ECO:0007669"/>
    <property type="project" value="TreeGrafter"/>
</dbReference>
<reference evidence="13" key="1">
    <citation type="submission" date="2017-02" db="UniProtKB">
        <authorList>
            <consortium name="WormBaseParasite"/>
        </authorList>
    </citation>
    <scope>IDENTIFICATION</scope>
</reference>
<feature type="domain" description="Potassium channel" evidence="10">
    <location>
        <begin position="98"/>
        <end position="154"/>
    </location>
</feature>
<keyword evidence="4 9" id="KW-1133">Transmembrane helix</keyword>
<keyword evidence="2 8" id="KW-0813">Transport</keyword>
<dbReference type="PANTHER" id="PTHR11003">
    <property type="entry name" value="POTASSIUM CHANNEL, SUBFAMILY K"/>
    <property type="match status" value="1"/>
</dbReference>
<evidence type="ECO:0000256" key="9">
    <source>
        <dbReference type="SAM" id="Phobius"/>
    </source>
</evidence>
<dbReference type="GO" id="GO:0030322">
    <property type="term" value="P:stabilization of membrane potential"/>
    <property type="evidence" value="ECO:0007669"/>
    <property type="project" value="TreeGrafter"/>
</dbReference>
<dbReference type="GO" id="GO:0005886">
    <property type="term" value="C:plasma membrane"/>
    <property type="evidence" value="ECO:0007669"/>
    <property type="project" value="TreeGrafter"/>
</dbReference>
<evidence type="ECO:0000313" key="11">
    <source>
        <dbReference type="EMBL" id="VDN83127.1"/>
    </source>
</evidence>
<evidence type="ECO:0000256" key="8">
    <source>
        <dbReference type="RuleBase" id="RU003857"/>
    </source>
</evidence>
<keyword evidence="7 8" id="KW-0407">Ion channel</keyword>
<dbReference type="EMBL" id="UZAD01000206">
    <property type="protein sequence ID" value="VDN83127.1"/>
    <property type="molecule type" value="Genomic_DNA"/>
</dbReference>
<evidence type="ECO:0000256" key="1">
    <source>
        <dbReference type="ARBA" id="ARBA00004141"/>
    </source>
</evidence>
<evidence type="ECO:0000256" key="4">
    <source>
        <dbReference type="ARBA" id="ARBA00022989"/>
    </source>
</evidence>
<feature type="transmembrane region" description="Helical" evidence="9">
    <location>
        <begin position="239"/>
        <end position="262"/>
    </location>
</feature>
<evidence type="ECO:0000256" key="2">
    <source>
        <dbReference type="ARBA" id="ARBA00022448"/>
    </source>
</evidence>
<feature type="transmembrane region" description="Helical" evidence="9">
    <location>
        <begin position="130"/>
        <end position="148"/>
    </location>
</feature>
<dbReference type="Gene3D" id="1.10.287.70">
    <property type="match status" value="1"/>
</dbReference>
<reference evidence="11 12" key="2">
    <citation type="submission" date="2018-11" db="EMBL/GenBank/DDBJ databases">
        <authorList>
            <consortium name="Pathogen Informatics"/>
        </authorList>
    </citation>
    <scope>NUCLEOTIDE SEQUENCE [LARGE SCALE GENOMIC DNA]</scope>
</reference>
<dbReference type="Pfam" id="PF07885">
    <property type="entry name" value="Ion_trans_2"/>
    <property type="match status" value="2"/>
</dbReference>
<feature type="transmembrane region" description="Helical" evidence="9">
    <location>
        <begin position="184"/>
        <end position="205"/>
    </location>
</feature>
<organism evidence="13">
    <name type="scientific">Brugia pahangi</name>
    <name type="common">Filarial nematode worm</name>
    <dbReference type="NCBI Taxonomy" id="6280"/>
    <lineage>
        <taxon>Eukaryota</taxon>
        <taxon>Metazoa</taxon>
        <taxon>Ecdysozoa</taxon>
        <taxon>Nematoda</taxon>
        <taxon>Chromadorea</taxon>
        <taxon>Rhabditida</taxon>
        <taxon>Spirurina</taxon>
        <taxon>Spiruromorpha</taxon>
        <taxon>Filarioidea</taxon>
        <taxon>Onchocercidae</taxon>
        <taxon>Brugia</taxon>
    </lineage>
</organism>
<dbReference type="GO" id="GO:0015271">
    <property type="term" value="F:outward rectifier potassium channel activity"/>
    <property type="evidence" value="ECO:0007669"/>
    <property type="project" value="TreeGrafter"/>
</dbReference>
<gene>
    <name evidence="11" type="ORF">BPAG_LOCUS1941</name>
</gene>
<evidence type="ECO:0000256" key="7">
    <source>
        <dbReference type="ARBA" id="ARBA00023303"/>
    </source>
</evidence>
<evidence type="ECO:0000313" key="13">
    <source>
        <dbReference type="WBParaSite" id="BPAG_0000196001-mRNA-1"/>
    </source>
</evidence>
<name>A0A0N4T1C7_BRUPA</name>
<keyword evidence="12" id="KW-1185">Reference proteome</keyword>
<feature type="transmembrane region" description="Helical" evidence="9">
    <location>
        <begin position="100"/>
        <end position="118"/>
    </location>
</feature>
<dbReference type="PRINTS" id="PR01333">
    <property type="entry name" value="2POREKCHANEL"/>
</dbReference>
<evidence type="ECO:0000259" key="10">
    <source>
        <dbReference type="Pfam" id="PF07885"/>
    </source>
</evidence>